<dbReference type="Proteomes" id="UP000886335">
    <property type="component" value="Unassembled WGS sequence"/>
</dbReference>
<protein>
    <submittedName>
        <fullName evidence="1">Uncharacterized protein</fullName>
    </submittedName>
</protein>
<proteinExistence type="predicted"/>
<reference evidence="1" key="1">
    <citation type="journal article" date="2020" name="mSystems">
        <title>Genome- and Community-Level Interaction Insights into Carbon Utilization and Element Cycling Functions of Hydrothermarchaeota in Hydrothermal Sediment.</title>
        <authorList>
            <person name="Zhou Z."/>
            <person name="Liu Y."/>
            <person name="Xu W."/>
            <person name="Pan J."/>
            <person name="Luo Z.H."/>
            <person name="Li M."/>
        </authorList>
    </citation>
    <scope>NUCLEOTIDE SEQUENCE [LARGE SCALE GENOMIC DNA]</scope>
    <source>
        <strain evidence="1">SpSt-1181</strain>
    </source>
</reference>
<evidence type="ECO:0000313" key="1">
    <source>
        <dbReference type="EMBL" id="HED31433.1"/>
    </source>
</evidence>
<accession>A0A831WPC9</accession>
<organism evidence="1">
    <name type="scientific">Prosthecochloris aestuarii</name>
    <dbReference type="NCBI Taxonomy" id="1102"/>
    <lineage>
        <taxon>Bacteria</taxon>
        <taxon>Pseudomonadati</taxon>
        <taxon>Chlorobiota</taxon>
        <taxon>Chlorobiia</taxon>
        <taxon>Chlorobiales</taxon>
        <taxon>Chlorobiaceae</taxon>
        <taxon>Prosthecochloris</taxon>
    </lineage>
</organism>
<name>A0A831WPC9_PROAE</name>
<dbReference type="EMBL" id="DSBW01000157">
    <property type="protein sequence ID" value="HED31433.1"/>
    <property type="molecule type" value="Genomic_DNA"/>
</dbReference>
<gene>
    <name evidence="1" type="ORF">ENN50_07105</name>
</gene>
<sequence length="170" mass="18694">MAPQLLRFYQTGSFPFPYSTNGEDTALTVCRHKGTPSLCFLTQTPGEDDFVFLDLNRPYPHEIGRFSSPVNHWRISGIAYEQPRNLLWATEGSGLPHENSDKIIAVDADTGILTDSLRVPLLDSHALAYNGMYFVRSDGKKLEMITRSGSIVASMDVAIGTNCRGLSAAP</sequence>
<dbReference type="AlphaFoldDB" id="A0A831WPC9"/>
<comment type="caution">
    <text evidence="1">The sequence shown here is derived from an EMBL/GenBank/DDBJ whole genome shotgun (WGS) entry which is preliminary data.</text>
</comment>